<dbReference type="Pfam" id="PF00072">
    <property type="entry name" value="Response_reg"/>
    <property type="match status" value="1"/>
</dbReference>
<evidence type="ECO:0000256" key="3">
    <source>
        <dbReference type="ARBA" id="ARBA00023163"/>
    </source>
</evidence>
<evidence type="ECO:0000313" key="8">
    <source>
        <dbReference type="EMBL" id="NOU81008.1"/>
    </source>
</evidence>
<dbReference type="PANTHER" id="PTHR43280">
    <property type="entry name" value="ARAC-FAMILY TRANSCRIPTIONAL REGULATOR"/>
    <property type="match status" value="1"/>
</dbReference>
<dbReference type="Gene3D" id="3.40.50.2300">
    <property type="match status" value="1"/>
</dbReference>
<dbReference type="PROSITE" id="PS01124">
    <property type="entry name" value="HTH_ARAC_FAMILY_2"/>
    <property type="match status" value="1"/>
</dbReference>
<evidence type="ECO:0000256" key="4">
    <source>
        <dbReference type="PROSITE-ProRule" id="PRU00169"/>
    </source>
</evidence>
<evidence type="ECO:0000256" key="1">
    <source>
        <dbReference type="ARBA" id="ARBA00023015"/>
    </source>
</evidence>
<evidence type="ECO:0000259" key="6">
    <source>
        <dbReference type="PROSITE" id="PS01124"/>
    </source>
</evidence>
<dbReference type="CDD" id="cd17536">
    <property type="entry name" value="REC_YesN-like"/>
    <property type="match status" value="1"/>
</dbReference>
<dbReference type="InterPro" id="IPR020449">
    <property type="entry name" value="Tscrpt_reg_AraC-type_HTH"/>
</dbReference>
<dbReference type="SMART" id="SM00342">
    <property type="entry name" value="HTH_ARAC"/>
    <property type="match status" value="1"/>
</dbReference>
<proteinExistence type="predicted"/>
<dbReference type="PROSITE" id="PS50110">
    <property type="entry name" value="RESPONSE_REGULATORY"/>
    <property type="match status" value="1"/>
</dbReference>
<dbReference type="InterPro" id="IPR011006">
    <property type="entry name" value="CheY-like_superfamily"/>
</dbReference>
<dbReference type="PRINTS" id="PR00032">
    <property type="entry name" value="HTHARAC"/>
</dbReference>
<dbReference type="InterPro" id="IPR001789">
    <property type="entry name" value="Sig_transdc_resp-reg_receiver"/>
</dbReference>
<evidence type="ECO:0000259" key="7">
    <source>
        <dbReference type="PROSITE" id="PS50110"/>
    </source>
</evidence>
<gene>
    <name evidence="8" type="ORF">GC101_19280</name>
</gene>
<dbReference type="Pfam" id="PF12833">
    <property type="entry name" value="HTH_18"/>
    <property type="match status" value="1"/>
</dbReference>
<keyword evidence="2" id="KW-0238">DNA-binding</keyword>
<keyword evidence="4" id="KW-0597">Phosphoprotein</keyword>
<dbReference type="SUPFAM" id="SSF52172">
    <property type="entry name" value="CheY-like"/>
    <property type="match status" value="1"/>
</dbReference>
<evidence type="ECO:0000256" key="2">
    <source>
        <dbReference type="ARBA" id="ARBA00023125"/>
    </source>
</evidence>
<dbReference type="PROSITE" id="PS00041">
    <property type="entry name" value="HTH_ARAC_FAMILY_1"/>
    <property type="match status" value="1"/>
</dbReference>
<dbReference type="Gene3D" id="1.10.10.60">
    <property type="entry name" value="Homeodomain-like"/>
    <property type="match status" value="2"/>
</dbReference>
<dbReference type="EMBL" id="WHOB01000059">
    <property type="protein sequence ID" value="NOU81008.1"/>
    <property type="molecule type" value="Genomic_DNA"/>
</dbReference>
<dbReference type="InterPro" id="IPR018060">
    <property type="entry name" value="HTH_AraC"/>
</dbReference>
<dbReference type="InterPro" id="IPR018062">
    <property type="entry name" value="HTH_AraC-typ_CS"/>
</dbReference>
<feature type="compositionally biased region" description="Polar residues" evidence="5">
    <location>
        <begin position="537"/>
        <end position="550"/>
    </location>
</feature>
<accession>A0ABX1YME0</accession>
<feature type="domain" description="HTH araC/xylS-type" evidence="6">
    <location>
        <begin position="435"/>
        <end position="533"/>
    </location>
</feature>
<feature type="domain" description="Response regulatory" evidence="7">
    <location>
        <begin position="6"/>
        <end position="123"/>
    </location>
</feature>
<feature type="region of interest" description="Disordered" evidence="5">
    <location>
        <begin position="529"/>
        <end position="550"/>
    </location>
</feature>
<comment type="caution">
    <text evidence="8">The sequence shown here is derived from an EMBL/GenBank/DDBJ whole genome shotgun (WGS) entry which is preliminary data.</text>
</comment>
<dbReference type="InterPro" id="IPR009057">
    <property type="entry name" value="Homeodomain-like_sf"/>
</dbReference>
<dbReference type="PANTHER" id="PTHR43280:SF10">
    <property type="entry name" value="REGULATORY PROTEIN POCR"/>
    <property type="match status" value="1"/>
</dbReference>
<feature type="modified residue" description="4-aspartylphosphate" evidence="4">
    <location>
        <position position="58"/>
    </location>
</feature>
<dbReference type="Proteomes" id="UP000596857">
    <property type="component" value="Unassembled WGS sequence"/>
</dbReference>
<reference evidence="8 9" key="1">
    <citation type="submission" date="2019-10" db="EMBL/GenBank/DDBJ databases">
        <title>Description of Paenibacillus terricola sp. nov.</title>
        <authorList>
            <person name="Carlier A."/>
            <person name="Qi S."/>
        </authorList>
    </citation>
    <scope>NUCLEOTIDE SEQUENCE [LARGE SCALE GENOMIC DNA]</scope>
    <source>
        <strain evidence="8 9">LMG 31459</strain>
    </source>
</reference>
<evidence type="ECO:0000256" key="5">
    <source>
        <dbReference type="SAM" id="MobiDB-lite"/>
    </source>
</evidence>
<keyword evidence="3" id="KW-0804">Transcription</keyword>
<evidence type="ECO:0000313" key="9">
    <source>
        <dbReference type="Proteomes" id="UP000596857"/>
    </source>
</evidence>
<keyword evidence="9" id="KW-1185">Reference proteome</keyword>
<dbReference type="SMART" id="SM00448">
    <property type="entry name" value="REC"/>
    <property type="match status" value="1"/>
</dbReference>
<sequence length="550" mass="62495">MRTMYSVMLVDDDYPVLDFLSAVIPWNELGLTLHSACKNGLVALEKAQAGMPDIVITDIGMPYMDGIELIRELKLMNEDLRVVVLSCMDDFTYAQQAVKLMVSDYILKEMISRELITGLLQEIGDELRRRDADKAQTLKWKSMAENQKVLLKQSVLRRIAARELPDTEWLPDAAELGIIPDLTANVAVLCRVSGSTGEPVRDDLALMALVESAAEAVLQDGTAAVCLPYSGRDCVLVFTGGMGNGASAGHISMLGKLRSAVQSMPGVGASFQYLCIPPGSGHFREGIITLLTQGRENAFYLKPGELTGLKELQPFTGEDLFLHYTEASREIRDAFLEESAGRLEELLSKWMDYIRVKRFAPRQVKEWVLKLLYDNQMRLMARQQFQSTFSLEMLHDTITAIEHIDSLEEWSLQFFYERLPVIREMYQETRRDEIKKVKQYVDRHLNRKITLEEVAEYTHLNSSYFSRLFKKETGMSFIHYVTHTKMEHAKELLDQSPQSVEQVAEQLGYENKSYFTKLFKLHTGFTPGEFRGEEGTRNGQPQGTGRNYSC</sequence>
<name>A0ABX1YME0_9BACL</name>
<protein>
    <submittedName>
        <fullName evidence="8">Helix-turn-helix domain-containing protein</fullName>
    </submittedName>
</protein>
<dbReference type="SUPFAM" id="SSF46689">
    <property type="entry name" value="Homeodomain-like"/>
    <property type="match status" value="2"/>
</dbReference>
<keyword evidence="1" id="KW-0805">Transcription regulation</keyword>
<organism evidence="8 9">
    <name type="scientific">Paenibacillus phytohabitans</name>
    <dbReference type="NCBI Taxonomy" id="2654978"/>
    <lineage>
        <taxon>Bacteria</taxon>
        <taxon>Bacillati</taxon>
        <taxon>Bacillota</taxon>
        <taxon>Bacilli</taxon>
        <taxon>Bacillales</taxon>
        <taxon>Paenibacillaceae</taxon>
        <taxon>Paenibacillus</taxon>
    </lineage>
</organism>